<keyword evidence="2" id="KW-0812">Transmembrane</keyword>
<reference evidence="3 4" key="1">
    <citation type="submission" date="2019-02" db="EMBL/GenBank/DDBJ databases">
        <title>Genomic Encyclopedia of Type Strains, Phase IV (KMG-IV): sequencing the most valuable type-strain genomes for metagenomic binning, comparative biology and taxonomic classification.</title>
        <authorList>
            <person name="Goeker M."/>
        </authorList>
    </citation>
    <scope>NUCLEOTIDE SEQUENCE [LARGE SCALE GENOMIC DNA]</scope>
    <source>
        <strain evidence="3 4">DSM 101727</strain>
    </source>
</reference>
<comment type="caution">
    <text evidence="3">The sequence shown here is derived from an EMBL/GenBank/DDBJ whole genome shotgun (WGS) entry which is preliminary data.</text>
</comment>
<feature type="transmembrane region" description="Helical" evidence="2">
    <location>
        <begin position="79"/>
        <end position="97"/>
    </location>
</feature>
<dbReference type="AlphaFoldDB" id="A0A4Q7KCN2"/>
<protein>
    <submittedName>
        <fullName evidence="3">Uncharacterized protein</fullName>
    </submittedName>
</protein>
<feature type="compositionally biased region" description="Basic and acidic residues" evidence="1">
    <location>
        <begin position="47"/>
        <end position="56"/>
    </location>
</feature>
<accession>A0A4Q7KCN2</accession>
<evidence type="ECO:0000256" key="1">
    <source>
        <dbReference type="SAM" id="MobiDB-lite"/>
    </source>
</evidence>
<feature type="compositionally biased region" description="Basic residues" evidence="1">
    <location>
        <begin position="1"/>
        <end position="11"/>
    </location>
</feature>
<dbReference type="Proteomes" id="UP000294257">
    <property type="component" value="Unassembled WGS sequence"/>
</dbReference>
<evidence type="ECO:0000313" key="3">
    <source>
        <dbReference type="EMBL" id="RZS30395.1"/>
    </source>
</evidence>
<gene>
    <name evidence="3" type="ORF">EV193_11793</name>
</gene>
<sequence length="224" mass="25155">MAGRHGVHGNWKKAQQAPTHLSAADLPPRPDPETGLPRVPQAPTLLGRDKETERSSEPPAPPDGCGRTLAWSEFSLRELAGIAAFWTVFMFVGIWMLQGFSLAWASIPWMWLFVLGASLVLTLQQWRQNVSAGADWLRRNRQWVSLYEITSAKVYSHGMNMWLHARDKHGRKIRIQLLELELDPYVHDLAYNGLLHSVIAGGAETNSRLHGALHMPRPKAEQSS</sequence>
<feature type="transmembrane region" description="Helical" evidence="2">
    <location>
        <begin position="103"/>
        <end position="123"/>
    </location>
</feature>
<name>A0A4Q7KCN2_9PSEU</name>
<organism evidence="3 4">
    <name type="scientific">Herbihabitans rhizosphaerae</name>
    <dbReference type="NCBI Taxonomy" id="1872711"/>
    <lineage>
        <taxon>Bacteria</taxon>
        <taxon>Bacillati</taxon>
        <taxon>Actinomycetota</taxon>
        <taxon>Actinomycetes</taxon>
        <taxon>Pseudonocardiales</taxon>
        <taxon>Pseudonocardiaceae</taxon>
        <taxon>Herbihabitans</taxon>
    </lineage>
</organism>
<keyword evidence="2" id="KW-0472">Membrane</keyword>
<dbReference type="EMBL" id="SGWQ01000017">
    <property type="protein sequence ID" value="RZS30395.1"/>
    <property type="molecule type" value="Genomic_DNA"/>
</dbReference>
<keyword evidence="2" id="KW-1133">Transmembrane helix</keyword>
<feature type="region of interest" description="Disordered" evidence="1">
    <location>
        <begin position="1"/>
        <end position="65"/>
    </location>
</feature>
<keyword evidence="4" id="KW-1185">Reference proteome</keyword>
<evidence type="ECO:0000256" key="2">
    <source>
        <dbReference type="SAM" id="Phobius"/>
    </source>
</evidence>
<proteinExistence type="predicted"/>
<evidence type="ECO:0000313" key="4">
    <source>
        <dbReference type="Proteomes" id="UP000294257"/>
    </source>
</evidence>